<dbReference type="Proteomes" id="UP001164746">
    <property type="component" value="Chromosome 5"/>
</dbReference>
<proteinExistence type="predicted"/>
<protein>
    <submittedName>
        <fullName evidence="1">Uncharacterized protein</fullName>
    </submittedName>
</protein>
<keyword evidence="2" id="KW-1185">Reference proteome</keyword>
<evidence type="ECO:0000313" key="2">
    <source>
        <dbReference type="Proteomes" id="UP001164746"/>
    </source>
</evidence>
<organism evidence="1 2">
    <name type="scientific">Mya arenaria</name>
    <name type="common">Soft-shell clam</name>
    <dbReference type="NCBI Taxonomy" id="6604"/>
    <lineage>
        <taxon>Eukaryota</taxon>
        <taxon>Metazoa</taxon>
        <taxon>Spiralia</taxon>
        <taxon>Lophotrochozoa</taxon>
        <taxon>Mollusca</taxon>
        <taxon>Bivalvia</taxon>
        <taxon>Autobranchia</taxon>
        <taxon>Heteroconchia</taxon>
        <taxon>Euheterodonta</taxon>
        <taxon>Imparidentia</taxon>
        <taxon>Neoheterodontei</taxon>
        <taxon>Myida</taxon>
        <taxon>Myoidea</taxon>
        <taxon>Myidae</taxon>
        <taxon>Mya</taxon>
    </lineage>
</organism>
<dbReference type="EMBL" id="CP111016">
    <property type="protein sequence ID" value="WAR06086.1"/>
    <property type="molecule type" value="Genomic_DNA"/>
</dbReference>
<gene>
    <name evidence="1" type="ORF">MAR_021455</name>
</gene>
<reference evidence="1" key="1">
    <citation type="submission" date="2022-11" db="EMBL/GenBank/DDBJ databases">
        <title>Centuries of genome instability and evolution in soft-shell clam transmissible cancer (bioRxiv).</title>
        <authorList>
            <person name="Hart S.F.M."/>
            <person name="Yonemitsu M.A."/>
            <person name="Giersch R.M."/>
            <person name="Beal B.F."/>
            <person name="Arriagada G."/>
            <person name="Davis B.W."/>
            <person name="Ostrander E.A."/>
            <person name="Goff S.P."/>
            <person name="Metzger M.J."/>
        </authorList>
    </citation>
    <scope>NUCLEOTIDE SEQUENCE</scope>
    <source>
        <strain evidence="1">MELC-2E11</strain>
        <tissue evidence="1">Siphon/mantle</tissue>
    </source>
</reference>
<sequence length="98" mass="11472">MYVPLAIHFLEYSLQYSHRKHSCLSEFMNRSVVLMIKEKGTLGEEKMRKYWHSVGGSIYLLQSHNIFPLMNGSYTVYGRFGYSAMFLITQCMDKCSLE</sequence>
<accession>A0ABY7EG13</accession>
<name>A0ABY7EG13_MYAAR</name>
<evidence type="ECO:0000313" key="1">
    <source>
        <dbReference type="EMBL" id="WAR06086.1"/>
    </source>
</evidence>